<evidence type="ECO:0000313" key="1">
    <source>
        <dbReference type="EMBL" id="ANJ26595.1"/>
    </source>
</evidence>
<organism evidence="1 2">
    <name type="scientific">Agromyces aureus</name>
    <dbReference type="NCBI Taxonomy" id="453304"/>
    <lineage>
        <taxon>Bacteria</taxon>
        <taxon>Bacillati</taxon>
        <taxon>Actinomycetota</taxon>
        <taxon>Actinomycetes</taxon>
        <taxon>Micrococcales</taxon>
        <taxon>Microbacteriaceae</taxon>
        <taxon>Agromyces</taxon>
    </lineage>
</organism>
<dbReference type="KEGG" id="agy:ATC03_07580"/>
<proteinExistence type="predicted"/>
<sequence>MTIMLEAVSIWEQGGVPVRLVFRGERWRPVDTPIPLAREPETLPAAVTHPPAQQLGWRIRACSESDELVTIDIVQVDGGWVVDHLWA</sequence>
<accession>A0A191WE92</accession>
<dbReference type="EMBL" id="CP013979">
    <property type="protein sequence ID" value="ANJ26595.1"/>
    <property type="molecule type" value="Genomic_DNA"/>
</dbReference>
<dbReference type="RefSeq" id="WP_067875135.1">
    <property type="nucleotide sequence ID" value="NZ_CP013979.1"/>
</dbReference>
<protein>
    <submittedName>
        <fullName evidence="1">Uncharacterized protein</fullName>
    </submittedName>
</protein>
<name>A0A191WE92_9MICO</name>
<dbReference type="AlphaFoldDB" id="A0A191WE92"/>
<reference evidence="1 2" key="1">
    <citation type="journal article" date="2016" name="Int. J. Syst. Evol. Microbiol.">
        <title>Agromyces aureus sp. nov., isolated from the rhizosphere of Salix caprea L. grown in a heavy-metal-contaminated soil.</title>
        <authorList>
            <person name="Corretto E."/>
            <person name="Antonielli L."/>
            <person name="Sessitsch A."/>
            <person name="Compant S."/>
            <person name="Gorfer M."/>
            <person name="Kuffner M."/>
            <person name="Brader G."/>
        </authorList>
    </citation>
    <scope>NUCLEOTIDE SEQUENCE [LARGE SCALE GENOMIC DNA]</scope>
    <source>
        <strain evidence="1 2">AR33</strain>
    </source>
</reference>
<dbReference type="OrthoDB" id="4978768at2"/>
<keyword evidence="2" id="KW-1185">Reference proteome</keyword>
<evidence type="ECO:0000313" key="2">
    <source>
        <dbReference type="Proteomes" id="UP000078437"/>
    </source>
</evidence>
<dbReference type="STRING" id="453304.ATC03_07580"/>
<dbReference type="Proteomes" id="UP000078437">
    <property type="component" value="Chromosome"/>
</dbReference>
<gene>
    <name evidence="1" type="ORF">ATC03_07580</name>
</gene>
<reference evidence="2" key="2">
    <citation type="submission" date="2016-01" db="EMBL/GenBank/DDBJ databases">
        <title>Complete genome sequence of Agromyces aureus AR33T and comparison with related organisms.</title>
        <authorList>
            <person name="Corretto E."/>
            <person name="Antonielli L."/>
            <person name="Sessitsch A."/>
            <person name="Brader G."/>
        </authorList>
    </citation>
    <scope>NUCLEOTIDE SEQUENCE [LARGE SCALE GENOMIC DNA]</scope>
    <source>
        <strain evidence="2">AR33</strain>
    </source>
</reference>